<dbReference type="EMBL" id="JAVFWL010000004">
    <property type="protein sequence ID" value="KAK6749532.1"/>
    <property type="molecule type" value="Genomic_DNA"/>
</dbReference>
<reference evidence="1 2" key="1">
    <citation type="submission" date="2023-08" db="EMBL/GenBank/DDBJ databases">
        <title>A Necator americanus chromosomal reference genome.</title>
        <authorList>
            <person name="Ilik V."/>
            <person name="Petrzelkova K.J."/>
            <person name="Pardy F."/>
            <person name="Fuh T."/>
            <person name="Niatou-Singa F.S."/>
            <person name="Gouil Q."/>
            <person name="Baker L."/>
            <person name="Ritchie M.E."/>
            <person name="Jex A.R."/>
            <person name="Gazzola D."/>
            <person name="Li H."/>
            <person name="Toshio Fujiwara R."/>
            <person name="Zhan B."/>
            <person name="Aroian R.V."/>
            <person name="Pafco B."/>
            <person name="Schwarz E.M."/>
        </authorList>
    </citation>
    <scope>NUCLEOTIDE SEQUENCE [LARGE SCALE GENOMIC DNA]</scope>
    <source>
        <strain evidence="1 2">Aroian</strain>
        <tissue evidence="1">Whole animal</tissue>
    </source>
</reference>
<name>A0ABR1DGP6_NECAM</name>
<dbReference type="Proteomes" id="UP001303046">
    <property type="component" value="Unassembled WGS sequence"/>
</dbReference>
<accession>A0ABR1DGP6</accession>
<sequence length="96" mass="10270">MKRCLPVLNTANGVAVEVATLPIWRGHFNALLNLQAPSVSELVHAQRPTYIAVSEEAPTESVVLVCMRKMMKAKSGGDDGISAECSNLFLVLGFVG</sequence>
<comment type="caution">
    <text evidence="1">The sequence shown here is derived from an EMBL/GenBank/DDBJ whole genome shotgun (WGS) entry which is preliminary data.</text>
</comment>
<protein>
    <submittedName>
        <fullName evidence="1">Uncharacterized protein</fullName>
    </submittedName>
</protein>
<evidence type="ECO:0000313" key="2">
    <source>
        <dbReference type="Proteomes" id="UP001303046"/>
    </source>
</evidence>
<gene>
    <name evidence="1" type="primary">Necator_chrIV.g15175</name>
    <name evidence="1" type="ORF">RB195_001880</name>
</gene>
<proteinExistence type="predicted"/>
<organism evidence="1 2">
    <name type="scientific">Necator americanus</name>
    <name type="common">Human hookworm</name>
    <dbReference type="NCBI Taxonomy" id="51031"/>
    <lineage>
        <taxon>Eukaryota</taxon>
        <taxon>Metazoa</taxon>
        <taxon>Ecdysozoa</taxon>
        <taxon>Nematoda</taxon>
        <taxon>Chromadorea</taxon>
        <taxon>Rhabditida</taxon>
        <taxon>Rhabditina</taxon>
        <taxon>Rhabditomorpha</taxon>
        <taxon>Strongyloidea</taxon>
        <taxon>Ancylostomatidae</taxon>
        <taxon>Bunostominae</taxon>
        <taxon>Necator</taxon>
    </lineage>
</organism>
<evidence type="ECO:0000313" key="1">
    <source>
        <dbReference type="EMBL" id="KAK6749532.1"/>
    </source>
</evidence>
<keyword evidence="2" id="KW-1185">Reference proteome</keyword>